<keyword evidence="11" id="KW-1185">Reference proteome</keyword>
<evidence type="ECO:0000256" key="5">
    <source>
        <dbReference type="ARBA" id="ARBA00022989"/>
    </source>
</evidence>
<dbReference type="Pfam" id="PF03458">
    <property type="entry name" value="Gly_transporter"/>
    <property type="match status" value="2"/>
</dbReference>
<feature type="transmembrane region" description="Helical" evidence="8">
    <location>
        <begin position="152"/>
        <end position="172"/>
    </location>
</feature>
<evidence type="ECO:0000256" key="2">
    <source>
        <dbReference type="ARBA" id="ARBA00008193"/>
    </source>
</evidence>
<feature type="domain" description="Glycine transporter" evidence="9">
    <location>
        <begin position="9"/>
        <end position="83"/>
    </location>
</feature>
<feature type="domain" description="Glycine transporter" evidence="9">
    <location>
        <begin position="95"/>
        <end position="166"/>
    </location>
</feature>
<comment type="subcellular location">
    <subcellularLocation>
        <location evidence="1">Cell membrane</location>
        <topology evidence="1">Multi-pass membrane protein</topology>
    </subcellularLocation>
</comment>
<dbReference type="EMBL" id="JBHTLY010000007">
    <property type="protein sequence ID" value="MFD1202942.1"/>
    <property type="molecule type" value="Genomic_DNA"/>
</dbReference>
<dbReference type="RefSeq" id="WP_343960701.1">
    <property type="nucleotide sequence ID" value="NZ_BAAAKZ010000009.1"/>
</dbReference>
<dbReference type="PANTHER" id="PTHR30506">
    <property type="entry name" value="INNER MEMBRANE PROTEIN"/>
    <property type="match status" value="1"/>
</dbReference>
<keyword evidence="3" id="KW-1003">Cell membrane</keyword>
<feature type="transmembrane region" description="Helical" evidence="8">
    <location>
        <begin position="94"/>
        <end position="114"/>
    </location>
</feature>
<sequence>MIGDVIYEALQLAGILAFALSGALVGVRRNLDVLGVIVVGAATGTGGGILRDMLLGVHPPVSFLHWPNLAVAVAGSLVVFFVHPGLTRIRYFEVVFDAFGLGLFSANGAALALASGQPPVAAVLVGTIAAIGGGVIRDVLVNTVPGVLTRELYAVSALVGAGLAVSVVALWGDVIVGSLVGGAAAIALRLTSVARGWNLPRPKFAPEPVSGTPESPEPTPGSAGA</sequence>
<evidence type="ECO:0000313" key="10">
    <source>
        <dbReference type="EMBL" id="MFD1202942.1"/>
    </source>
</evidence>
<feature type="transmembrane region" description="Helical" evidence="8">
    <location>
        <begin position="120"/>
        <end position="140"/>
    </location>
</feature>
<keyword evidence="6 8" id="KW-0472">Membrane</keyword>
<comment type="similarity">
    <text evidence="2">Belongs to the UPF0126 family.</text>
</comment>
<keyword evidence="5 8" id="KW-1133">Transmembrane helix</keyword>
<evidence type="ECO:0000256" key="8">
    <source>
        <dbReference type="SAM" id="Phobius"/>
    </source>
</evidence>
<feature type="transmembrane region" description="Helical" evidence="8">
    <location>
        <begin position="63"/>
        <end position="82"/>
    </location>
</feature>
<keyword evidence="4 8" id="KW-0812">Transmembrane</keyword>
<dbReference type="Proteomes" id="UP001597181">
    <property type="component" value="Unassembled WGS sequence"/>
</dbReference>
<reference evidence="11" key="1">
    <citation type="journal article" date="2019" name="Int. J. Syst. Evol. Microbiol.">
        <title>The Global Catalogue of Microorganisms (GCM) 10K type strain sequencing project: providing services to taxonomists for standard genome sequencing and annotation.</title>
        <authorList>
            <consortium name="The Broad Institute Genomics Platform"/>
            <consortium name="The Broad Institute Genome Sequencing Center for Infectious Disease"/>
            <person name="Wu L."/>
            <person name="Ma J."/>
        </authorList>
    </citation>
    <scope>NUCLEOTIDE SEQUENCE [LARGE SCALE GENOMIC DNA]</scope>
    <source>
        <strain evidence="11">CCUG 50213</strain>
    </source>
</reference>
<evidence type="ECO:0000256" key="1">
    <source>
        <dbReference type="ARBA" id="ARBA00004651"/>
    </source>
</evidence>
<feature type="region of interest" description="Disordered" evidence="7">
    <location>
        <begin position="203"/>
        <end position="225"/>
    </location>
</feature>
<proteinExistence type="inferred from homology"/>
<evidence type="ECO:0000256" key="7">
    <source>
        <dbReference type="SAM" id="MobiDB-lite"/>
    </source>
</evidence>
<gene>
    <name evidence="10" type="ORF">ACFQ3U_13655</name>
</gene>
<evidence type="ECO:0000256" key="4">
    <source>
        <dbReference type="ARBA" id="ARBA00022692"/>
    </source>
</evidence>
<feature type="transmembrane region" description="Helical" evidence="8">
    <location>
        <begin position="6"/>
        <end position="26"/>
    </location>
</feature>
<evidence type="ECO:0000259" key="9">
    <source>
        <dbReference type="Pfam" id="PF03458"/>
    </source>
</evidence>
<comment type="caution">
    <text evidence="10">The sequence shown here is derived from an EMBL/GenBank/DDBJ whole genome shotgun (WGS) entry which is preliminary data.</text>
</comment>
<evidence type="ECO:0000313" key="11">
    <source>
        <dbReference type="Proteomes" id="UP001597181"/>
    </source>
</evidence>
<feature type="transmembrane region" description="Helical" evidence="8">
    <location>
        <begin position="33"/>
        <end position="51"/>
    </location>
</feature>
<dbReference type="PANTHER" id="PTHR30506:SF3">
    <property type="entry name" value="UPF0126 INNER MEMBRANE PROTEIN YADS-RELATED"/>
    <property type="match status" value="1"/>
</dbReference>
<protein>
    <submittedName>
        <fullName evidence="10">Trimeric intracellular cation channel family protein</fullName>
    </submittedName>
</protein>
<dbReference type="InterPro" id="IPR005115">
    <property type="entry name" value="Gly_transporter"/>
</dbReference>
<organism evidence="10 11">
    <name type="scientific">Leucobacter albus</name>
    <dbReference type="NCBI Taxonomy" id="272210"/>
    <lineage>
        <taxon>Bacteria</taxon>
        <taxon>Bacillati</taxon>
        <taxon>Actinomycetota</taxon>
        <taxon>Actinomycetes</taxon>
        <taxon>Micrococcales</taxon>
        <taxon>Microbacteriaceae</taxon>
        <taxon>Leucobacter</taxon>
    </lineage>
</organism>
<evidence type="ECO:0000256" key="6">
    <source>
        <dbReference type="ARBA" id="ARBA00023136"/>
    </source>
</evidence>
<evidence type="ECO:0000256" key="3">
    <source>
        <dbReference type="ARBA" id="ARBA00022475"/>
    </source>
</evidence>
<name>A0ABW3TR70_9MICO</name>
<accession>A0ABW3TR70</accession>